<dbReference type="GO" id="GO:0005694">
    <property type="term" value="C:chromosome"/>
    <property type="evidence" value="ECO:0007669"/>
    <property type="project" value="TreeGrafter"/>
</dbReference>
<name>A0A9E2NRU7_9GAMM</name>
<feature type="region of interest" description="Disordered" evidence="6">
    <location>
        <begin position="16"/>
        <end position="47"/>
    </location>
</feature>
<evidence type="ECO:0000259" key="7">
    <source>
        <dbReference type="PROSITE" id="PS50943"/>
    </source>
</evidence>
<evidence type="ECO:0000313" key="8">
    <source>
        <dbReference type="EMBL" id="MBU3826488.1"/>
    </source>
</evidence>
<evidence type="ECO:0000256" key="6">
    <source>
        <dbReference type="SAM" id="MobiDB-lite"/>
    </source>
</evidence>
<feature type="domain" description="HTH cro/C1-type" evidence="7">
    <location>
        <begin position="159"/>
        <end position="189"/>
    </location>
</feature>
<dbReference type="Pfam" id="PF02195">
    <property type="entry name" value="ParB_N"/>
    <property type="match status" value="1"/>
</dbReference>
<proteinExistence type="inferred from homology"/>
<evidence type="ECO:0000256" key="5">
    <source>
        <dbReference type="ARBA" id="ARBA00025472"/>
    </source>
</evidence>
<organism evidence="8 9">
    <name type="scientific">Candidatus Anaerobiospirillum merdipullorum</name>
    <dbReference type="NCBI Taxonomy" id="2838450"/>
    <lineage>
        <taxon>Bacteria</taxon>
        <taxon>Pseudomonadati</taxon>
        <taxon>Pseudomonadota</taxon>
        <taxon>Gammaproteobacteria</taxon>
        <taxon>Aeromonadales</taxon>
        <taxon>Succinivibrionaceae</taxon>
        <taxon>Anaerobiospirillum</taxon>
    </lineage>
</organism>
<sequence>MAGLGRGLSSLLDNSRAARAERQQAPAVNQTPAQALQAPTQSRLPSSEMAGDQVMLIELSKLKASPYQPRTEFDSDGLGELAASIREHGLLEPLLVTRVGDDSYQIICGERRYRACCVLELKRVPCLVRDVLETQAYALALIENIQREDLSPLEQAAAMQRMLEECKLTQEQLANTLGKSRSSITNILRLNDLEPTVKAMLGKQEISMGHAKVLLALSGEVQVKTAKLCVERSYSVRQLENFIKELKEKGQERPPQPTVAPILTAQELDALSTRLYGAKVQIKNKNAHQGRITLTFANSAQLHSILKSLGLAGLSATAQAEDDPPQP</sequence>
<gene>
    <name evidence="8" type="ORF">IAA31_03245</name>
</gene>
<evidence type="ECO:0000256" key="2">
    <source>
        <dbReference type="ARBA" id="ARBA00022372"/>
    </source>
</evidence>
<reference evidence="8" key="2">
    <citation type="submission" date="2021-04" db="EMBL/GenBank/DDBJ databases">
        <authorList>
            <person name="Gilroy R."/>
        </authorList>
    </citation>
    <scope>NUCLEOTIDE SEQUENCE</scope>
    <source>
        <strain evidence="8">687</strain>
    </source>
</reference>
<dbReference type="CDD" id="cd00093">
    <property type="entry name" value="HTH_XRE"/>
    <property type="match status" value="1"/>
</dbReference>
<feature type="compositionally biased region" description="Low complexity" evidence="6">
    <location>
        <begin position="23"/>
        <end position="41"/>
    </location>
</feature>
<dbReference type="FunFam" id="3.90.1530.30:FF:000001">
    <property type="entry name" value="Chromosome partitioning protein ParB"/>
    <property type="match status" value="1"/>
</dbReference>
<dbReference type="CDD" id="cd16393">
    <property type="entry name" value="SPO0J_N"/>
    <property type="match status" value="1"/>
</dbReference>
<evidence type="ECO:0000313" key="9">
    <source>
        <dbReference type="Proteomes" id="UP000824150"/>
    </source>
</evidence>
<evidence type="ECO:0000256" key="4">
    <source>
        <dbReference type="ARBA" id="ARBA00023125"/>
    </source>
</evidence>
<dbReference type="SMART" id="SM00470">
    <property type="entry name" value="ParB"/>
    <property type="match status" value="1"/>
</dbReference>
<dbReference type="Gene3D" id="3.90.1530.30">
    <property type="match status" value="1"/>
</dbReference>
<dbReference type="GO" id="GO:0007059">
    <property type="term" value="P:chromosome segregation"/>
    <property type="evidence" value="ECO:0007669"/>
    <property type="project" value="UniProtKB-KW"/>
</dbReference>
<keyword evidence="3" id="KW-0159">Chromosome partition</keyword>
<dbReference type="NCBIfam" id="TIGR00180">
    <property type="entry name" value="parB_part"/>
    <property type="match status" value="1"/>
</dbReference>
<dbReference type="GO" id="GO:0003677">
    <property type="term" value="F:DNA binding"/>
    <property type="evidence" value="ECO:0007669"/>
    <property type="project" value="UniProtKB-KW"/>
</dbReference>
<accession>A0A9E2NRU7</accession>
<evidence type="ECO:0000256" key="1">
    <source>
        <dbReference type="ARBA" id="ARBA00006295"/>
    </source>
</evidence>
<dbReference type="PANTHER" id="PTHR33375:SF1">
    <property type="entry name" value="CHROMOSOME-PARTITIONING PROTEIN PARB-RELATED"/>
    <property type="match status" value="1"/>
</dbReference>
<dbReference type="Gene3D" id="1.10.10.2830">
    <property type="match status" value="1"/>
</dbReference>
<dbReference type="PROSITE" id="PS50943">
    <property type="entry name" value="HTH_CROC1"/>
    <property type="match status" value="1"/>
</dbReference>
<dbReference type="Pfam" id="PF17762">
    <property type="entry name" value="HTH_ParB"/>
    <property type="match status" value="1"/>
</dbReference>
<dbReference type="SUPFAM" id="SSF110849">
    <property type="entry name" value="ParB/Sulfiredoxin"/>
    <property type="match status" value="1"/>
</dbReference>
<dbReference type="InterPro" id="IPR001387">
    <property type="entry name" value="Cro/C1-type_HTH"/>
</dbReference>
<comment type="caution">
    <text evidence="8">The sequence shown here is derived from an EMBL/GenBank/DDBJ whole genome shotgun (WGS) entry which is preliminary data.</text>
</comment>
<protein>
    <recommendedName>
        <fullName evidence="2">Probable chromosome-partitioning protein ParB</fullName>
    </recommendedName>
</protein>
<dbReference type="PANTHER" id="PTHR33375">
    <property type="entry name" value="CHROMOSOME-PARTITIONING PROTEIN PARB-RELATED"/>
    <property type="match status" value="1"/>
</dbReference>
<dbReference type="InterPro" id="IPR041468">
    <property type="entry name" value="HTH_ParB/Spo0J"/>
</dbReference>
<dbReference type="InterPro" id="IPR050336">
    <property type="entry name" value="Chromosome_partition/occlusion"/>
</dbReference>
<dbReference type="AlphaFoldDB" id="A0A9E2NRU7"/>
<dbReference type="EMBL" id="JAHLFG010000035">
    <property type="protein sequence ID" value="MBU3826488.1"/>
    <property type="molecule type" value="Genomic_DNA"/>
</dbReference>
<dbReference type="InterPro" id="IPR004437">
    <property type="entry name" value="ParB/RepB/Spo0J"/>
</dbReference>
<keyword evidence="4" id="KW-0238">DNA-binding</keyword>
<dbReference type="InterPro" id="IPR003115">
    <property type="entry name" value="ParB_N"/>
</dbReference>
<dbReference type="Proteomes" id="UP000824150">
    <property type="component" value="Unassembled WGS sequence"/>
</dbReference>
<dbReference type="InterPro" id="IPR036086">
    <property type="entry name" value="ParB/Sulfiredoxin_sf"/>
</dbReference>
<dbReference type="FunFam" id="1.10.10.2830:FF:000001">
    <property type="entry name" value="Chromosome partitioning protein ParB"/>
    <property type="match status" value="1"/>
</dbReference>
<reference evidence="8" key="1">
    <citation type="journal article" date="2021" name="PeerJ">
        <title>Extensive microbial diversity within the chicken gut microbiome revealed by metagenomics and culture.</title>
        <authorList>
            <person name="Gilroy R."/>
            <person name="Ravi A."/>
            <person name="Getino M."/>
            <person name="Pursley I."/>
            <person name="Horton D.L."/>
            <person name="Alikhan N.F."/>
            <person name="Baker D."/>
            <person name="Gharbi K."/>
            <person name="Hall N."/>
            <person name="Watson M."/>
            <person name="Adriaenssens E.M."/>
            <person name="Foster-Nyarko E."/>
            <person name="Jarju S."/>
            <person name="Secka A."/>
            <person name="Antonio M."/>
            <person name="Oren A."/>
            <person name="Chaudhuri R.R."/>
            <person name="La Ragione R."/>
            <person name="Hildebrand F."/>
            <person name="Pallen M.J."/>
        </authorList>
    </citation>
    <scope>NUCLEOTIDE SEQUENCE</scope>
    <source>
        <strain evidence="8">687</strain>
    </source>
</reference>
<comment type="function">
    <text evidence="5">Involved in chromosome partition. Localize to both poles of the predivisional cell following completion of DNA replication. Binds to the DNA origin of replication.</text>
</comment>
<evidence type="ECO:0000256" key="3">
    <source>
        <dbReference type="ARBA" id="ARBA00022829"/>
    </source>
</evidence>
<comment type="similarity">
    <text evidence="1">Belongs to the ParB family.</text>
</comment>